<feature type="compositionally biased region" description="Polar residues" evidence="1">
    <location>
        <begin position="137"/>
        <end position="156"/>
    </location>
</feature>
<gene>
    <name evidence="2" type="ORF">C8Q71DRAFT_488529</name>
</gene>
<keyword evidence="3" id="KW-1185">Reference proteome</keyword>
<feature type="compositionally biased region" description="Basic residues" evidence="1">
    <location>
        <begin position="82"/>
        <end position="99"/>
    </location>
</feature>
<evidence type="ECO:0000313" key="2">
    <source>
        <dbReference type="EMBL" id="KAH9838979.1"/>
    </source>
</evidence>
<sequence length="188" mass="21391">MSRSRSSATFRALSPRRPSERCCVLTYPQSSVALCYCCSTSRSLRRSCLDHFCEDLASIAFSVVWTLLRRIRPDHGFCAAHQRHPRHHLRRRTRKHARRTSSPCRCLGSAGRCVGWTRRSMSICPTVRITINKPHTARTQGPSSKQPKTFGRSPSRSDAPHPRHLEEPSPPAPPPDTHRLDRPRRPAL</sequence>
<protein>
    <submittedName>
        <fullName evidence="2">Uncharacterized protein</fullName>
    </submittedName>
</protein>
<feature type="compositionally biased region" description="Basic and acidic residues" evidence="1">
    <location>
        <begin position="176"/>
        <end position="188"/>
    </location>
</feature>
<comment type="caution">
    <text evidence="2">The sequence shown here is derived from an EMBL/GenBank/DDBJ whole genome shotgun (WGS) entry which is preliminary data.</text>
</comment>
<feature type="compositionally biased region" description="Basic and acidic residues" evidence="1">
    <location>
        <begin position="158"/>
        <end position="167"/>
    </location>
</feature>
<dbReference type="GeneID" id="71999607"/>
<dbReference type="EMBL" id="JADCUA010000006">
    <property type="protein sequence ID" value="KAH9838979.1"/>
    <property type="molecule type" value="Genomic_DNA"/>
</dbReference>
<feature type="region of interest" description="Disordered" evidence="1">
    <location>
        <begin position="132"/>
        <end position="188"/>
    </location>
</feature>
<evidence type="ECO:0000256" key="1">
    <source>
        <dbReference type="SAM" id="MobiDB-lite"/>
    </source>
</evidence>
<accession>A0ABQ8KKZ2</accession>
<feature type="region of interest" description="Disordered" evidence="1">
    <location>
        <begin position="82"/>
        <end position="102"/>
    </location>
</feature>
<reference evidence="2 3" key="1">
    <citation type="journal article" date="2021" name="Environ. Microbiol.">
        <title>Gene family expansions and transcriptome signatures uncover fungal adaptations to wood decay.</title>
        <authorList>
            <person name="Hage H."/>
            <person name="Miyauchi S."/>
            <person name="Viragh M."/>
            <person name="Drula E."/>
            <person name="Min B."/>
            <person name="Chaduli D."/>
            <person name="Navarro D."/>
            <person name="Favel A."/>
            <person name="Norest M."/>
            <person name="Lesage-Meessen L."/>
            <person name="Balint B."/>
            <person name="Merenyi Z."/>
            <person name="de Eugenio L."/>
            <person name="Morin E."/>
            <person name="Martinez A.T."/>
            <person name="Baldrian P."/>
            <person name="Stursova M."/>
            <person name="Martinez M.J."/>
            <person name="Novotny C."/>
            <person name="Magnuson J.K."/>
            <person name="Spatafora J.W."/>
            <person name="Maurice S."/>
            <person name="Pangilinan J."/>
            <person name="Andreopoulos W."/>
            <person name="LaButti K."/>
            <person name="Hundley H."/>
            <person name="Na H."/>
            <person name="Kuo A."/>
            <person name="Barry K."/>
            <person name="Lipzen A."/>
            <person name="Henrissat B."/>
            <person name="Riley R."/>
            <person name="Ahrendt S."/>
            <person name="Nagy L.G."/>
            <person name="Grigoriev I.V."/>
            <person name="Martin F."/>
            <person name="Rosso M.N."/>
        </authorList>
    </citation>
    <scope>NUCLEOTIDE SEQUENCE [LARGE SCALE GENOMIC DNA]</scope>
    <source>
        <strain evidence="2 3">CIRM-BRFM 1785</strain>
    </source>
</reference>
<name>A0ABQ8KKZ2_9APHY</name>
<organism evidence="2 3">
    <name type="scientific">Rhodofomes roseus</name>
    <dbReference type="NCBI Taxonomy" id="34475"/>
    <lineage>
        <taxon>Eukaryota</taxon>
        <taxon>Fungi</taxon>
        <taxon>Dikarya</taxon>
        <taxon>Basidiomycota</taxon>
        <taxon>Agaricomycotina</taxon>
        <taxon>Agaricomycetes</taxon>
        <taxon>Polyporales</taxon>
        <taxon>Rhodofomes</taxon>
    </lineage>
</organism>
<dbReference type="RefSeq" id="XP_047780734.1">
    <property type="nucleotide sequence ID" value="XM_047918875.1"/>
</dbReference>
<dbReference type="Proteomes" id="UP000814176">
    <property type="component" value="Unassembled WGS sequence"/>
</dbReference>
<proteinExistence type="predicted"/>
<evidence type="ECO:0000313" key="3">
    <source>
        <dbReference type="Proteomes" id="UP000814176"/>
    </source>
</evidence>